<keyword evidence="3 6" id="KW-0378">Hydrolase</keyword>
<dbReference type="GO" id="GO:0097176">
    <property type="term" value="P:epoxide metabolic process"/>
    <property type="evidence" value="ECO:0007669"/>
    <property type="project" value="TreeGrafter"/>
</dbReference>
<dbReference type="AlphaFoldDB" id="A0A395P4D1"/>
<dbReference type="PIRSF" id="PIRSF001112">
    <property type="entry name" value="Epoxide_hydrolase"/>
    <property type="match status" value="1"/>
</dbReference>
<evidence type="ECO:0000256" key="2">
    <source>
        <dbReference type="ARBA" id="ARBA00022797"/>
    </source>
</evidence>
<protein>
    <submittedName>
        <fullName evidence="6">Juvenile hormone epoxide hydrolase 2</fullName>
    </submittedName>
</protein>
<keyword evidence="2" id="KW-0058">Aromatic hydrocarbons catabolism</keyword>
<sequence>MADHAISPAPLTLTEEDLRLTFNATYTDAVAPFRISVKQDFLDQTRLKASLTRFVETEYQPPNNEPEFTDGPPTHAARTIASHWANAYDWRAVENDLNNQLKQFTTIVYTPNTPYKEPIPLHFVHHRSPRSDAIPLLFVHGWPGSFLEVAEIIQLLTHPPSDSVPAFHVVAPSIPGYGFSPSPRAPGFGYRQAAAAFNVLMRERLGYTKYVVQGGDAGDFINRYAAVDFPEAVVAVHANFWIVPPTDEDREKLKQGKSTEEEAAIIARLDGFSGHRWAYGHLHQTQPLRLAPAMTDSPVGLAMWIYDVVVMCVEEENVAAIWTPDRVITWTMMHWIPGPYAAFSLYRHGAADGAISVRGIEALPYVHQPVAISQFPHDVWYRTPLEWAKRTGNVKQNTVYEKGGHFPALETPEVLVKDMWQFFGNPGKSGTGVFGWRNSTA</sequence>
<dbReference type="SUPFAM" id="SSF53474">
    <property type="entry name" value="alpha/beta-Hydrolases"/>
    <property type="match status" value="1"/>
</dbReference>
<feature type="active site" description="Proton donor" evidence="4">
    <location>
        <position position="346"/>
    </location>
</feature>
<feature type="active site" description="Proton acceptor" evidence="4">
    <location>
        <position position="405"/>
    </location>
</feature>
<dbReference type="GO" id="GO:0004301">
    <property type="term" value="F:epoxide hydrolase activity"/>
    <property type="evidence" value="ECO:0007669"/>
    <property type="project" value="TreeGrafter"/>
</dbReference>
<keyword evidence="7" id="KW-1185">Reference proteome</keyword>
<evidence type="ECO:0000256" key="1">
    <source>
        <dbReference type="ARBA" id="ARBA00010088"/>
    </source>
</evidence>
<evidence type="ECO:0000313" key="6">
    <source>
        <dbReference type="EMBL" id="RFU82091.1"/>
    </source>
</evidence>
<gene>
    <name evidence="6" type="ORF">TARUN_110</name>
</gene>
<dbReference type="InterPro" id="IPR010497">
    <property type="entry name" value="Epoxide_hydro_N"/>
</dbReference>
<proteinExistence type="inferred from homology"/>
<dbReference type="OrthoDB" id="6431331at2759"/>
<evidence type="ECO:0000313" key="7">
    <source>
        <dbReference type="Proteomes" id="UP000266272"/>
    </source>
</evidence>
<accession>A0A395P4D1</accession>
<dbReference type="Pfam" id="PF06441">
    <property type="entry name" value="EHN"/>
    <property type="match status" value="1"/>
</dbReference>
<comment type="similarity">
    <text evidence="1">Belongs to the peptidase S33 family.</text>
</comment>
<dbReference type="InterPro" id="IPR016292">
    <property type="entry name" value="Epoxide_hydrolase"/>
</dbReference>
<feature type="domain" description="Epoxide hydrolase N-terminal" evidence="5">
    <location>
        <begin position="31"/>
        <end position="149"/>
    </location>
</feature>
<dbReference type="PANTHER" id="PTHR21661:SF35">
    <property type="entry name" value="EPOXIDE HYDROLASE"/>
    <property type="match status" value="1"/>
</dbReference>
<dbReference type="Gene3D" id="3.40.50.1820">
    <property type="entry name" value="alpha/beta hydrolase"/>
    <property type="match status" value="1"/>
</dbReference>
<reference evidence="6 7" key="1">
    <citation type="journal article" date="2018" name="PLoS Pathog.">
        <title>Evolution of structural diversity of trichothecenes, a family of toxins produced by plant pathogenic and entomopathogenic fungi.</title>
        <authorList>
            <person name="Proctor R.H."/>
            <person name="McCormick S.P."/>
            <person name="Kim H.S."/>
            <person name="Cardoza R.E."/>
            <person name="Stanley A.M."/>
            <person name="Lindo L."/>
            <person name="Kelly A."/>
            <person name="Brown D.W."/>
            <person name="Lee T."/>
            <person name="Vaughan M.M."/>
            <person name="Alexander N.J."/>
            <person name="Busman M."/>
            <person name="Gutierrez S."/>
        </authorList>
    </citation>
    <scope>NUCLEOTIDE SEQUENCE [LARGE SCALE GENOMIC DNA]</scope>
    <source>
        <strain evidence="6 7">IBT 40837</strain>
    </source>
</reference>
<dbReference type="Proteomes" id="UP000266272">
    <property type="component" value="Unassembled WGS sequence"/>
</dbReference>
<evidence type="ECO:0000259" key="5">
    <source>
        <dbReference type="Pfam" id="PF06441"/>
    </source>
</evidence>
<dbReference type="STRING" id="490622.A0A395P4D1"/>
<dbReference type="EMBL" id="PXOA01000009">
    <property type="protein sequence ID" value="RFU82091.1"/>
    <property type="molecule type" value="Genomic_DNA"/>
</dbReference>
<evidence type="ECO:0000256" key="3">
    <source>
        <dbReference type="ARBA" id="ARBA00022801"/>
    </source>
</evidence>
<comment type="caution">
    <text evidence="6">The sequence shown here is derived from an EMBL/GenBank/DDBJ whole genome shotgun (WGS) entry which is preliminary data.</text>
</comment>
<dbReference type="InterPro" id="IPR029058">
    <property type="entry name" value="AB_hydrolase_fold"/>
</dbReference>
<feature type="active site" description="Nucleophile" evidence="4">
    <location>
        <position position="216"/>
    </location>
</feature>
<name>A0A395P4D1_TRIAR</name>
<dbReference type="InterPro" id="IPR000639">
    <property type="entry name" value="Epox_hydrolase-like"/>
</dbReference>
<dbReference type="PRINTS" id="PR00412">
    <property type="entry name" value="EPOXHYDRLASE"/>
</dbReference>
<dbReference type="PANTHER" id="PTHR21661">
    <property type="entry name" value="EPOXIDE HYDROLASE 1-RELATED"/>
    <property type="match status" value="1"/>
</dbReference>
<organism evidence="6 7">
    <name type="scientific">Trichoderma arundinaceum</name>
    <dbReference type="NCBI Taxonomy" id="490622"/>
    <lineage>
        <taxon>Eukaryota</taxon>
        <taxon>Fungi</taxon>
        <taxon>Dikarya</taxon>
        <taxon>Ascomycota</taxon>
        <taxon>Pezizomycotina</taxon>
        <taxon>Sordariomycetes</taxon>
        <taxon>Hypocreomycetidae</taxon>
        <taxon>Hypocreales</taxon>
        <taxon>Hypocreaceae</taxon>
        <taxon>Trichoderma</taxon>
    </lineage>
</organism>
<evidence type="ECO:0000256" key="4">
    <source>
        <dbReference type="PIRSR" id="PIRSR001112-1"/>
    </source>
</evidence>